<evidence type="ECO:0000313" key="2">
    <source>
        <dbReference type="Proteomes" id="UP000247459"/>
    </source>
</evidence>
<dbReference type="OrthoDB" id="2910298at2"/>
<protein>
    <submittedName>
        <fullName evidence="1">Uncharacterized protein</fullName>
    </submittedName>
</protein>
<dbReference type="RefSeq" id="WP_110759144.1">
    <property type="nucleotide sequence ID" value="NZ_JAXBDC010000003.1"/>
</dbReference>
<dbReference type="AlphaFoldDB" id="A0A2W0C9Z3"/>
<sequence>MSSSSSAPSPADEDHRLVKSLVVGTLLLDVLERDIHTLDSLLLKMPEVYVLSLTRIQNQVLQEMLAVRQQMRKRGVKILEEKREQEGIETVYLCRGYWQRFYMLWTFARNEVKQELSRHLHIDLTQRM</sequence>
<comment type="caution">
    <text evidence="1">The sequence shown here is derived from an EMBL/GenBank/DDBJ whole genome shotgun (WGS) entry which is preliminary data.</text>
</comment>
<dbReference type="Pfam" id="PF26325">
    <property type="entry name" value="YhjD"/>
    <property type="match status" value="1"/>
</dbReference>
<dbReference type="Proteomes" id="UP000247459">
    <property type="component" value="Unassembled WGS sequence"/>
</dbReference>
<proteinExistence type="predicted"/>
<evidence type="ECO:0000313" key="1">
    <source>
        <dbReference type="EMBL" id="PYY28957.1"/>
    </source>
</evidence>
<dbReference type="InterPro" id="IPR058600">
    <property type="entry name" value="YhjD-like"/>
</dbReference>
<organism evidence="1 2">
    <name type="scientific">Paenibacillus illinoisensis</name>
    <dbReference type="NCBI Taxonomy" id="59845"/>
    <lineage>
        <taxon>Bacteria</taxon>
        <taxon>Bacillati</taxon>
        <taxon>Bacillota</taxon>
        <taxon>Bacilli</taxon>
        <taxon>Bacillales</taxon>
        <taxon>Paenibacillaceae</taxon>
        <taxon>Paenibacillus</taxon>
    </lineage>
</organism>
<accession>A0A2W0C9Z3</accession>
<dbReference type="EMBL" id="PRLG01000019">
    <property type="protein sequence ID" value="PYY28957.1"/>
    <property type="molecule type" value="Genomic_DNA"/>
</dbReference>
<reference evidence="1 2" key="1">
    <citation type="submission" date="2018-01" db="EMBL/GenBank/DDBJ databases">
        <title>Genome sequence of the PGP bacterium Paenibacillus illinoisensis E3.</title>
        <authorList>
            <person name="Rolli E."/>
            <person name="Marasco R."/>
            <person name="Bessem C."/>
            <person name="Michoud G."/>
            <person name="Gaiarsa S."/>
            <person name="Borin S."/>
            <person name="Daffonchio D."/>
        </authorList>
    </citation>
    <scope>NUCLEOTIDE SEQUENCE [LARGE SCALE GENOMIC DNA]</scope>
    <source>
        <strain evidence="1 2">E3</strain>
    </source>
</reference>
<name>A0A2W0C9Z3_9BACL</name>
<gene>
    <name evidence="1" type="ORF">PIL02S_02929</name>
</gene>